<accession>A0A1Q3C4F4</accession>
<gene>
    <name evidence="2" type="ORF">CFOL_v3_18603</name>
</gene>
<evidence type="ECO:0000256" key="1">
    <source>
        <dbReference type="SAM" id="MobiDB-lite"/>
    </source>
</evidence>
<protein>
    <submittedName>
        <fullName evidence="2">Uncharacterized protein</fullName>
    </submittedName>
</protein>
<organism evidence="2 3">
    <name type="scientific">Cephalotus follicularis</name>
    <name type="common">Albany pitcher plant</name>
    <dbReference type="NCBI Taxonomy" id="3775"/>
    <lineage>
        <taxon>Eukaryota</taxon>
        <taxon>Viridiplantae</taxon>
        <taxon>Streptophyta</taxon>
        <taxon>Embryophyta</taxon>
        <taxon>Tracheophyta</taxon>
        <taxon>Spermatophyta</taxon>
        <taxon>Magnoliopsida</taxon>
        <taxon>eudicotyledons</taxon>
        <taxon>Gunneridae</taxon>
        <taxon>Pentapetalae</taxon>
        <taxon>rosids</taxon>
        <taxon>fabids</taxon>
        <taxon>Oxalidales</taxon>
        <taxon>Cephalotaceae</taxon>
        <taxon>Cephalotus</taxon>
    </lineage>
</organism>
<feature type="compositionally biased region" description="Basic and acidic residues" evidence="1">
    <location>
        <begin position="22"/>
        <end position="41"/>
    </location>
</feature>
<sequence length="117" mass="13833">MRGGLSGWSRQRKVRRCSKSKIAKDEKTNTPRERSHMEHMLKHPSQHHRVLLNKLCHYSHQYHYIYLRRNCVCMHSVYTTLRLALLGFSKWRRNQPAVTIYNFDSAAAGTYIVTVCD</sequence>
<feature type="region of interest" description="Disordered" evidence="1">
    <location>
        <begin position="1"/>
        <end position="43"/>
    </location>
</feature>
<evidence type="ECO:0000313" key="3">
    <source>
        <dbReference type="Proteomes" id="UP000187406"/>
    </source>
</evidence>
<feature type="compositionally biased region" description="Basic residues" evidence="1">
    <location>
        <begin position="10"/>
        <end position="21"/>
    </location>
</feature>
<comment type="caution">
    <text evidence="2">The sequence shown here is derived from an EMBL/GenBank/DDBJ whole genome shotgun (WGS) entry which is preliminary data.</text>
</comment>
<proteinExistence type="predicted"/>
<dbReference type="EMBL" id="BDDD01001310">
    <property type="protein sequence ID" value="GAV75124.1"/>
    <property type="molecule type" value="Genomic_DNA"/>
</dbReference>
<dbReference type="AlphaFoldDB" id="A0A1Q3C4F4"/>
<reference evidence="3" key="1">
    <citation type="submission" date="2016-04" db="EMBL/GenBank/DDBJ databases">
        <title>Cephalotus genome sequencing.</title>
        <authorList>
            <person name="Fukushima K."/>
            <person name="Hasebe M."/>
            <person name="Fang X."/>
        </authorList>
    </citation>
    <scope>NUCLEOTIDE SEQUENCE [LARGE SCALE GENOMIC DNA]</scope>
    <source>
        <strain evidence="3">cv. St1</strain>
    </source>
</reference>
<dbReference type="InParanoid" id="A0A1Q3C4F4"/>
<keyword evidence="3" id="KW-1185">Reference proteome</keyword>
<evidence type="ECO:0000313" key="2">
    <source>
        <dbReference type="EMBL" id="GAV75124.1"/>
    </source>
</evidence>
<dbReference type="Proteomes" id="UP000187406">
    <property type="component" value="Unassembled WGS sequence"/>
</dbReference>
<name>A0A1Q3C4F4_CEPFO</name>